<accession>A0A147BAZ9</accession>
<name>A0A147BAZ9_9ACAR</name>
<reference evidence="3" key="1">
    <citation type="submission" date="2016-03" db="EMBL/GenBank/DDBJ databases">
        <title>Gut transcriptome analysis on engorged females of Ornithodoros mimon (Acari: Argasidae) and phylogenetic inferences of soft ticks.</title>
        <authorList>
            <person name="Landulfo G.A."/>
            <person name="Giovanni D."/>
            <person name="Carvalho E."/>
            <person name="Junqueira-de-Azevedo I."/>
            <person name="Patane J."/>
            <person name="Mendoca R."/>
            <person name="Barros-Battesti D."/>
        </authorList>
    </citation>
    <scope>NUCLEOTIDE SEQUENCE</scope>
    <source>
        <strain evidence="3">Females</strain>
        <tissue evidence="3">Gut</tissue>
    </source>
</reference>
<evidence type="ECO:0000313" key="3">
    <source>
        <dbReference type="EMBL" id="JAR87555.1"/>
    </source>
</evidence>
<feature type="region of interest" description="Disordered" evidence="1">
    <location>
        <begin position="76"/>
        <end position="99"/>
    </location>
</feature>
<feature type="chain" id="PRO_5007541896" description="Secreted protein" evidence="2">
    <location>
        <begin position="30"/>
        <end position="144"/>
    </location>
</feature>
<evidence type="ECO:0008006" key="4">
    <source>
        <dbReference type="Google" id="ProtNLM"/>
    </source>
</evidence>
<protein>
    <recommendedName>
        <fullName evidence="4">Secreted protein</fullName>
    </recommendedName>
</protein>
<evidence type="ECO:0000256" key="1">
    <source>
        <dbReference type="SAM" id="MobiDB-lite"/>
    </source>
</evidence>
<sequence length="144" mass="16368">PVRFFFLRLRRAACCWWAASCWWPHRASSTCSDKMFGSSFICTMTSTVAEYITEIRTIRLFGNSRLTHCRLHTETTMRKKHHNQVSRHSGKRAQISPDVPSKTHTVAVSRFSRRVEKEGAILHGPVTSLTPAVPPLNNSSNNNN</sequence>
<feature type="non-terminal residue" evidence="3">
    <location>
        <position position="1"/>
    </location>
</feature>
<keyword evidence="2" id="KW-0732">Signal</keyword>
<dbReference type="EMBL" id="GEIB01000267">
    <property type="protein sequence ID" value="JAR87555.1"/>
    <property type="molecule type" value="Transcribed_RNA"/>
</dbReference>
<evidence type="ECO:0000256" key="2">
    <source>
        <dbReference type="SAM" id="SignalP"/>
    </source>
</evidence>
<feature type="signal peptide" evidence="2">
    <location>
        <begin position="1"/>
        <end position="29"/>
    </location>
</feature>
<proteinExistence type="predicted"/>
<organism evidence="3">
    <name type="scientific">Alectorobius mimon</name>
    <dbReference type="NCBI Taxonomy" id="360319"/>
    <lineage>
        <taxon>Eukaryota</taxon>
        <taxon>Metazoa</taxon>
        <taxon>Ecdysozoa</taxon>
        <taxon>Arthropoda</taxon>
        <taxon>Chelicerata</taxon>
        <taxon>Arachnida</taxon>
        <taxon>Acari</taxon>
        <taxon>Parasitiformes</taxon>
        <taxon>Ixodida</taxon>
        <taxon>Ixodoidea</taxon>
        <taxon>Argasidae</taxon>
        <taxon>Ornithodorinae</taxon>
        <taxon>Alectorobius</taxon>
    </lineage>
</organism>
<dbReference type="AlphaFoldDB" id="A0A147BAZ9"/>
<feature type="compositionally biased region" description="Basic residues" evidence="1">
    <location>
        <begin position="78"/>
        <end position="91"/>
    </location>
</feature>